<protein>
    <recommendedName>
        <fullName evidence="2">FAM50A/XAP5 C-terminal domain-containing protein</fullName>
    </recommendedName>
</protein>
<evidence type="ECO:0000256" key="1">
    <source>
        <dbReference type="SAM" id="MobiDB-lite"/>
    </source>
</evidence>
<dbReference type="GO" id="GO:0006325">
    <property type="term" value="P:chromatin organization"/>
    <property type="evidence" value="ECO:0007669"/>
    <property type="project" value="TreeGrafter"/>
</dbReference>
<feature type="domain" description="FAM50A/XAP5 C-terminal" evidence="2">
    <location>
        <begin position="201"/>
        <end position="339"/>
    </location>
</feature>
<sequence length="349" mass="40619">MLQNELKTNKSALQMINTADEGRALRYLKKRNAMLEEAEKRREALEEETKKRRWGQIDSKYQGGVADDLEEAFKKETVGLVSAEDFKKKREELVRLREEREKKREEEEAAAAAAASSRPKLKLERQKKAKLSFGEEAEDDGMHNKVAKSLVKKKDFSLGKNPEVDTDFLPDRQREQRLRSERARLVEEYKNNVEKEKGEILEITYSYWDGSGHRRNLRIAKGSTIGQFLEAARNALAMDFAEVRALSASDLMYIKEDVILPHHVSFYELIRSKARGKSGPLFHFDVHDDIRLMSDTRVEKDESHAGKIVDRKWYDRNKHIFPASRWEVYDPNKTFETYTVHGREVNAKN</sequence>
<dbReference type="PANTHER" id="PTHR12722">
    <property type="entry name" value="XAP-5 PROTEIN-RELATED"/>
    <property type="match status" value="1"/>
</dbReference>
<dbReference type="AlphaFoldDB" id="A0A0G4GK24"/>
<evidence type="ECO:0000259" key="2">
    <source>
        <dbReference type="Pfam" id="PF04921"/>
    </source>
</evidence>
<accession>A0A0G4GK24</accession>
<organism evidence="3">
    <name type="scientific">Chromera velia CCMP2878</name>
    <dbReference type="NCBI Taxonomy" id="1169474"/>
    <lineage>
        <taxon>Eukaryota</taxon>
        <taxon>Sar</taxon>
        <taxon>Alveolata</taxon>
        <taxon>Colpodellida</taxon>
        <taxon>Chromeraceae</taxon>
        <taxon>Chromera</taxon>
    </lineage>
</organism>
<dbReference type="EMBL" id="CDMZ01001291">
    <property type="protein sequence ID" value="CEM30284.1"/>
    <property type="molecule type" value="Genomic_DNA"/>
</dbReference>
<name>A0A0G4GK24_9ALVE</name>
<gene>
    <name evidence="3" type="ORF">Cvel_22257</name>
</gene>
<evidence type="ECO:0000313" key="3">
    <source>
        <dbReference type="EMBL" id="CEM30284.1"/>
    </source>
</evidence>
<reference evidence="3" key="1">
    <citation type="submission" date="2014-11" db="EMBL/GenBank/DDBJ databases">
        <authorList>
            <person name="Otto D Thomas"/>
            <person name="Naeem Raeece"/>
        </authorList>
    </citation>
    <scope>NUCLEOTIDE SEQUENCE</scope>
</reference>
<feature type="region of interest" description="Disordered" evidence="1">
    <location>
        <begin position="98"/>
        <end position="123"/>
    </location>
</feature>
<dbReference type="InterPro" id="IPR048337">
    <property type="entry name" value="FAM50A/XAP5_C"/>
</dbReference>
<dbReference type="PANTHER" id="PTHR12722:SF0">
    <property type="entry name" value="PROTEIN FAM50A"/>
    <property type="match status" value="1"/>
</dbReference>
<dbReference type="InterPro" id="IPR007005">
    <property type="entry name" value="XAP5"/>
</dbReference>
<dbReference type="GO" id="GO:0005634">
    <property type="term" value="C:nucleus"/>
    <property type="evidence" value="ECO:0007669"/>
    <property type="project" value="InterPro"/>
</dbReference>
<dbReference type="VEuPathDB" id="CryptoDB:Cvel_22257"/>
<proteinExistence type="predicted"/>
<dbReference type="PhylomeDB" id="A0A0G4GK24"/>
<dbReference type="Pfam" id="PF04921">
    <property type="entry name" value="XAP5"/>
    <property type="match status" value="1"/>
</dbReference>